<comment type="caution">
    <text evidence="1">The sequence shown here is derived from an EMBL/GenBank/DDBJ whole genome shotgun (WGS) entry which is preliminary data.</text>
</comment>
<keyword evidence="2" id="KW-1185">Reference proteome</keyword>
<organism evidence="1 2">
    <name type="scientific">Chaetomium tenue</name>
    <dbReference type="NCBI Taxonomy" id="1854479"/>
    <lineage>
        <taxon>Eukaryota</taxon>
        <taxon>Fungi</taxon>
        <taxon>Dikarya</taxon>
        <taxon>Ascomycota</taxon>
        <taxon>Pezizomycotina</taxon>
        <taxon>Sordariomycetes</taxon>
        <taxon>Sordariomycetidae</taxon>
        <taxon>Sordariales</taxon>
        <taxon>Chaetomiaceae</taxon>
        <taxon>Chaetomium</taxon>
    </lineage>
</organism>
<dbReference type="Proteomes" id="UP000724584">
    <property type="component" value="Unassembled WGS sequence"/>
</dbReference>
<proteinExistence type="predicted"/>
<dbReference type="EMBL" id="JAGIZQ010000002">
    <property type="protein sequence ID" value="KAH6640354.1"/>
    <property type="molecule type" value="Genomic_DNA"/>
</dbReference>
<gene>
    <name evidence="1" type="ORF">F5144DRAFT_560067</name>
</gene>
<reference evidence="1 2" key="1">
    <citation type="journal article" date="2021" name="Nat. Commun.">
        <title>Genetic determinants of endophytism in the Arabidopsis root mycobiome.</title>
        <authorList>
            <person name="Mesny F."/>
            <person name="Miyauchi S."/>
            <person name="Thiergart T."/>
            <person name="Pickel B."/>
            <person name="Atanasova L."/>
            <person name="Karlsson M."/>
            <person name="Huettel B."/>
            <person name="Barry K.W."/>
            <person name="Haridas S."/>
            <person name="Chen C."/>
            <person name="Bauer D."/>
            <person name="Andreopoulos W."/>
            <person name="Pangilinan J."/>
            <person name="LaButti K."/>
            <person name="Riley R."/>
            <person name="Lipzen A."/>
            <person name="Clum A."/>
            <person name="Drula E."/>
            <person name="Henrissat B."/>
            <person name="Kohler A."/>
            <person name="Grigoriev I.V."/>
            <person name="Martin F.M."/>
            <person name="Hacquard S."/>
        </authorList>
    </citation>
    <scope>NUCLEOTIDE SEQUENCE [LARGE SCALE GENOMIC DNA]</scope>
    <source>
        <strain evidence="1 2">MPI-SDFR-AT-0079</strain>
    </source>
</reference>
<accession>A0ACB7PEZ3</accession>
<name>A0ACB7PEZ3_9PEZI</name>
<sequence>MVISWALVIWTACQTLWYPGWMPSGVASTARVAVFFSAGLFFVFHQIRQAVCHWHCLALGRCGVPVRKLAPRGPPLLGWEIGPLFTLALVQIRKAFTP</sequence>
<evidence type="ECO:0000313" key="2">
    <source>
        <dbReference type="Proteomes" id="UP000724584"/>
    </source>
</evidence>
<protein>
    <submittedName>
        <fullName evidence="1">Uncharacterized protein</fullName>
    </submittedName>
</protein>
<evidence type="ECO:0000313" key="1">
    <source>
        <dbReference type="EMBL" id="KAH6640354.1"/>
    </source>
</evidence>